<evidence type="ECO:0000313" key="2">
    <source>
        <dbReference type="EMBL" id="EFH13068.1"/>
    </source>
</evidence>
<evidence type="ECO:0000256" key="1">
    <source>
        <dbReference type="SAM" id="MobiDB-lite"/>
    </source>
</evidence>
<dbReference type="HOGENOM" id="CLU_2983909_0_0_5"/>
<accession>D5RHY6</accession>
<evidence type="ECO:0000313" key="3">
    <source>
        <dbReference type="Proteomes" id="UP000005324"/>
    </source>
</evidence>
<protein>
    <submittedName>
        <fullName evidence="2">Uncharacterized protein</fullName>
    </submittedName>
</protein>
<feature type="compositionally biased region" description="Low complexity" evidence="1">
    <location>
        <begin position="1"/>
        <end position="17"/>
    </location>
</feature>
<feature type="region of interest" description="Disordered" evidence="1">
    <location>
        <begin position="1"/>
        <end position="21"/>
    </location>
</feature>
<dbReference type="EMBL" id="ADVL01000122">
    <property type="protein sequence ID" value="EFH13068.1"/>
    <property type="molecule type" value="Genomic_DNA"/>
</dbReference>
<dbReference type="Proteomes" id="UP000005324">
    <property type="component" value="Unassembled WGS sequence"/>
</dbReference>
<reference evidence="2 3" key="1">
    <citation type="submission" date="2010-04" db="EMBL/GenBank/DDBJ databases">
        <authorList>
            <person name="Qin X."/>
            <person name="Bachman B."/>
            <person name="Battles P."/>
            <person name="Bell A."/>
            <person name="Bess C."/>
            <person name="Bickham C."/>
            <person name="Chaboub L."/>
            <person name="Chen D."/>
            <person name="Coyle M."/>
            <person name="Deiros D.R."/>
            <person name="Dinh H."/>
            <person name="Forbes L."/>
            <person name="Fowler G."/>
            <person name="Francisco L."/>
            <person name="Fu Q."/>
            <person name="Gubbala S."/>
            <person name="Hale W."/>
            <person name="Han Y."/>
            <person name="Hemphill L."/>
            <person name="Highlander S.K."/>
            <person name="Hirani K."/>
            <person name="Hogues M."/>
            <person name="Jackson L."/>
            <person name="Jakkamsetti A."/>
            <person name="Javaid M."/>
            <person name="Jiang H."/>
            <person name="Korchina V."/>
            <person name="Kovar C."/>
            <person name="Lara F."/>
            <person name="Lee S."/>
            <person name="Mata R."/>
            <person name="Mathew T."/>
            <person name="Moen C."/>
            <person name="Morales K."/>
            <person name="Munidasa M."/>
            <person name="Nazareth L."/>
            <person name="Ngo R."/>
            <person name="Nguyen L."/>
            <person name="Okwuonu G."/>
            <person name="Ongeri F."/>
            <person name="Patil S."/>
            <person name="Petrosino J."/>
            <person name="Pham C."/>
            <person name="Pham P."/>
            <person name="Pu L.-L."/>
            <person name="Puazo M."/>
            <person name="Raj R."/>
            <person name="Reid J."/>
            <person name="Rouhana J."/>
            <person name="Saada N."/>
            <person name="Shang Y."/>
            <person name="Simmons D."/>
            <person name="Thornton R."/>
            <person name="Warren J."/>
            <person name="Weissenberger G."/>
            <person name="Zhang J."/>
            <person name="Zhang L."/>
            <person name="Zhou C."/>
            <person name="Zhu D."/>
            <person name="Muzny D."/>
            <person name="Worley K."/>
            <person name="Gibbs R."/>
        </authorList>
    </citation>
    <scope>NUCLEOTIDE SEQUENCE [LARGE SCALE GENOMIC DNA]</scope>
    <source>
        <strain evidence="2 3">ATCC 49957</strain>
    </source>
</reference>
<dbReference type="AlphaFoldDB" id="D5RHY6"/>
<proteinExistence type="predicted"/>
<keyword evidence="3" id="KW-1185">Reference proteome</keyword>
<name>D5RHY6_9PROT</name>
<organism evidence="2 3">
    <name type="scientific">Pseudoroseomonas cervicalis ATCC 49957</name>
    <dbReference type="NCBI Taxonomy" id="525371"/>
    <lineage>
        <taxon>Bacteria</taxon>
        <taxon>Pseudomonadati</taxon>
        <taxon>Pseudomonadota</taxon>
        <taxon>Alphaproteobacteria</taxon>
        <taxon>Acetobacterales</taxon>
        <taxon>Roseomonadaceae</taxon>
        <taxon>Roseomonas</taxon>
    </lineage>
</organism>
<feature type="non-terminal residue" evidence="2">
    <location>
        <position position="1"/>
    </location>
</feature>
<gene>
    <name evidence="2" type="ORF">HMPREF0731_0696</name>
</gene>
<sequence>APSSSALRRASASASRARSARVRPNFSRLAAAWRASAARAACLRCRLRLTISAMPRG</sequence>
<comment type="caution">
    <text evidence="2">The sequence shown here is derived from an EMBL/GenBank/DDBJ whole genome shotgun (WGS) entry which is preliminary data.</text>
</comment>